<feature type="domain" description="ABC transporter" evidence="8">
    <location>
        <begin position="2"/>
        <end position="230"/>
    </location>
</feature>
<dbReference type="Pfam" id="PF00005">
    <property type="entry name" value="ABC_tran"/>
    <property type="match status" value="1"/>
</dbReference>
<keyword evidence="6" id="KW-0472">Membrane</keyword>
<dbReference type="InterPro" id="IPR050334">
    <property type="entry name" value="Molybdenum_import_ModC"/>
</dbReference>
<dbReference type="Proteomes" id="UP001166293">
    <property type="component" value="Unassembled WGS sequence"/>
</dbReference>
<keyword evidence="3" id="KW-0547">Nucleotide-binding</keyword>
<evidence type="ECO:0000313" key="10">
    <source>
        <dbReference type="EMBL" id="MBV2360109.1"/>
    </source>
</evidence>
<evidence type="ECO:0000256" key="5">
    <source>
        <dbReference type="ARBA" id="ARBA00022967"/>
    </source>
</evidence>
<accession>A0ABS6N7W4</accession>
<dbReference type="GO" id="GO:0005524">
    <property type="term" value="F:ATP binding"/>
    <property type="evidence" value="ECO:0007669"/>
    <property type="project" value="UniProtKB-KW"/>
</dbReference>
<dbReference type="Pfam" id="PF03459">
    <property type="entry name" value="TOBE"/>
    <property type="match status" value="1"/>
</dbReference>
<evidence type="ECO:0000259" key="9">
    <source>
        <dbReference type="PROSITE" id="PS51866"/>
    </source>
</evidence>
<evidence type="ECO:0000256" key="6">
    <source>
        <dbReference type="ARBA" id="ARBA00023136"/>
    </source>
</evidence>
<feature type="domain" description="Mop" evidence="9">
    <location>
        <begin position="289"/>
        <end position="355"/>
    </location>
</feature>
<keyword evidence="2" id="KW-0997">Cell inner membrane</keyword>
<keyword evidence="11" id="KW-1185">Reference proteome</keyword>
<dbReference type="SMART" id="SM00382">
    <property type="entry name" value="AAA"/>
    <property type="match status" value="1"/>
</dbReference>
<dbReference type="InterPro" id="IPR011868">
    <property type="entry name" value="ModC_ABC_ATP-bd"/>
</dbReference>
<dbReference type="InterPro" id="IPR005116">
    <property type="entry name" value="Transp-assoc_OB_typ1"/>
</dbReference>
<dbReference type="PANTHER" id="PTHR43514:SF4">
    <property type="entry name" value="ABC TRANSPORTER I FAMILY MEMBER 10"/>
    <property type="match status" value="1"/>
</dbReference>
<keyword evidence="7" id="KW-0500">Molybdenum</keyword>
<evidence type="ECO:0000256" key="1">
    <source>
        <dbReference type="ARBA" id="ARBA00022475"/>
    </source>
</evidence>
<dbReference type="InterPro" id="IPR003439">
    <property type="entry name" value="ABC_transporter-like_ATP-bd"/>
</dbReference>
<evidence type="ECO:0000256" key="7">
    <source>
        <dbReference type="PROSITE-ProRule" id="PRU01213"/>
    </source>
</evidence>
<comment type="caution">
    <text evidence="10">The sequence shown here is derived from an EMBL/GenBank/DDBJ whole genome shotgun (WGS) entry which is preliminary data.</text>
</comment>
<dbReference type="PROSITE" id="PS50893">
    <property type="entry name" value="ABC_TRANSPORTER_2"/>
    <property type="match status" value="1"/>
</dbReference>
<dbReference type="NCBIfam" id="TIGR02142">
    <property type="entry name" value="modC_ABC"/>
    <property type="match status" value="1"/>
</dbReference>
<organism evidence="10 11">
    <name type="scientific">Thalassococcus arenae</name>
    <dbReference type="NCBI Taxonomy" id="2851652"/>
    <lineage>
        <taxon>Bacteria</taxon>
        <taxon>Pseudomonadati</taxon>
        <taxon>Pseudomonadota</taxon>
        <taxon>Alphaproteobacteria</taxon>
        <taxon>Rhodobacterales</taxon>
        <taxon>Roseobacteraceae</taxon>
        <taxon>Thalassococcus</taxon>
    </lineage>
</organism>
<dbReference type="InterPro" id="IPR003593">
    <property type="entry name" value="AAA+_ATPase"/>
</dbReference>
<reference evidence="10" key="1">
    <citation type="submission" date="2021-06" db="EMBL/GenBank/DDBJ databases">
        <title>Thalassococcus sp. CAU 1522 isolated from sea sand, Republic of Korea.</title>
        <authorList>
            <person name="Kim W."/>
        </authorList>
    </citation>
    <scope>NUCLEOTIDE SEQUENCE</scope>
    <source>
        <strain evidence="10">CAU 1522</strain>
    </source>
</reference>
<dbReference type="EMBL" id="JAHRWL010000001">
    <property type="protein sequence ID" value="MBV2360109.1"/>
    <property type="molecule type" value="Genomic_DNA"/>
</dbReference>
<name>A0ABS6N7W4_9RHOB</name>
<keyword evidence="5" id="KW-1278">Translocase</keyword>
<dbReference type="PROSITE" id="PS51866">
    <property type="entry name" value="MOP"/>
    <property type="match status" value="1"/>
</dbReference>
<keyword evidence="4 10" id="KW-0067">ATP-binding</keyword>
<evidence type="ECO:0000313" key="11">
    <source>
        <dbReference type="Proteomes" id="UP001166293"/>
    </source>
</evidence>
<gene>
    <name evidence="10" type="primary">modC</name>
    <name evidence="10" type="ORF">KUH32_10015</name>
</gene>
<evidence type="ECO:0000256" key="3">
    <source>
        <dbReference type="ARBA" id="ARBA00022741"/>
    </source>
</evidence>
<sequence>MTLSVDIRMALGDFELAVAFDAPPGVTALFGRSGAGKTSVLRAVAGLVTPQAGRIAVGDTPLFEAGRTNLPVHRRRLGYVFQESRLFPHLTVAENLAYAARVQRRGLSDLDRVVDLLGIGALLQRRPASLSGGEAQRVAIGRALLADPRLLLMDEPLAALDAPRKAEILPYLERLHVETALPILYVSHTLSEVARLATQMVVLERGRVMRAGRTEDVLSDPDIVPLLGVREAGAVIPARITAQPGDGVTELAVSGGRLFLPEHGAPVGTALRVRILAQDVMLALDEPHGLSALNVLPSRIEALRRGGGGGVIVQLRAGEDLLLARITQRSADALALRPGLPVWAVLKTVAVAQGDVGAGP</sequence>
<dbReference type="InterPro" id="IPR004606">
    <property type="entry name" value="Mop_domain"/>
</dbReference>
<keyword evidence="1" id="KW-1003">Cell membrane</keyword>
<evidence type="ECO:0000256" key="2">
    <source>
        <dbReference type="ARBA" id="ARBA00022519"/>
    </source>
</evidence>
<proteinExistence type="predicted"/>
<dbReference type="RefSeq" id="WP_217777880.1">
    <property type="nucleotide sequence ID" value="NZ_JAHRWL010000001.1"/>
</dbReference>
<protein>
    <submittedName>
        <fullName evidence="10">Molybdenum ABC transporter ATP-binding protein</fullName>
    </submittedName>
</protein>
<evidence type="ECO:0000256" key="4">
    <source>
        <dbReference type="ARBA" id="ARBA00022840"/>
    </source>
</evidence>
<dbReference type="PROSITE" id="PS00211">
    <property type="entry name" value="ABC_TRANSPORTER_1"/>
    <property type="match status" value="1"/>
</dbReference>
<evidence type="ECO:0000259" key="8">
    <source>
        <dbReference type="PROSITE" id="PS50893"/>
    </source>
</evidence>
<dbReference type="InterPro" id="IPR017871">
    <property type="entry name" value="ABC_transporter-like_CS"/>
</dbReference>
<dbReference type="PANTHER" id="PTHR43514">
    <property type="entry name" value="ABC TRANSPORTER I FAMILY MEMBER 10"/>
    <property type="match status" value="1"/>
</dbReference>